<reference evidence="2 3" key="1">
    <citation type="submission" date="2017-12" db="EMBL/GenBank/DDBJ databases">
        <title>Characterization of six clinical isolates of Enterochimera gen. nov., a novel genus of the Yersiniaciae family and the three species Enterochimera arupensis sp. nov., Enterochimera coloradensis sp. nov, and Enterochimera californica sp. nov.</title>
        <authorList>
            <person name="Rossi A."/>
            <person name="Fisher M."/>
        </authorList>
    </citation>
    <scope>NUCLEOTIDE SEQUENCE [LARGE SCALE GENOMIC DNA]</scope>
    <source>
        <strain evidence="3">2016-Iso4</strain>
    </source>
</reference>
<sequence>MAKGYYLVLGDKTTCGGMIIGGDTTHTLLGKPVAREQEQVTCGIYPGIFTIVGHIPCDSVNGRKFAGTLHSKSSCPCQSRLIPSILTNTYEKESNVSSNASEPEQYAQSVKIT</sequence>
<evidence type="ECO:0000256" key="1">
    <source>
        <dbReference type="SAM" id="MobiDB-lite"/>
    </source>
</evidence>
<evidence type="ECO:0000313" key="2">
    <source>
        <dbReference type="EMBL" id="PLR30090.1"/>
    </source>
</evidence>
<dbReference type="EMBL" id="PJZH01000035">
    <property type="protein sequence ID" value="PLR30090.1"/>
    <property type="molecule type" value="Genomic_DNA"/>
</dbReference>
<comment type="caution">
    <text evidence="2">The sequence shown here is derived from an EMBL/GenBank/DDBJ whole genome shotgun (WGS) entry which is preliminary data.</text>
</comment>
<name>A0A2N5DTV1_9GAMM</name>
<dbReference type="Pfam" id="PF05488">
    <property type="entry name" value="PAAR_motif"/>
    <property type="match status" value="1"/>
</dbReference>
<dbReference type="CDD" id="cd14744">
    <property type="entry name" value="PAAR_CT_2"/>
    <property type="match status" value="1"/>
</dbReference>
<evidence type="ECO:0000313" key="3">
    <source>
        <dbReference type="Proteomes" id="UP000234503"/>
    </source>
</evidence>
<dbReference type="InterPro" id="IPR008727">
    <property type="entry name" value="PAAR_motif"/>
</dbReference>
<dbReference type="OrthoDB" id="9204728at2"/>
<dbReference type="Proteomes" id="UP000234503">
    <property type="component" value="Unassembled WGS sequence"/>
</dbReference>
<proteinExistence type="predicted"/>
<dbReference type="RefSeq" id="WP_101826774.1">
    <property type="nucleotide sequence ID" value="NZ_PJZH01000035.1"/>
</dbReference>
<accession>A0A2N5DTV1</accession>
<gene>
    <name evidence="2" type="ORF">CYR32_19450</name>
</gene>
<organism evidence="2 3">
    <name type="scientific">Chimaeribacter coloradensis</name>
    <dbReference type="NCBI Taxonomy" id="2060068"/>
    <lineage>
        <taxon>Bacteria</taxon>
        <taxon>Pseudomonadati</taxon>
        <taxon>Pseudomonadota</taxon>
        <taxon>Gammaproteobacteria</taxon>
        <taxon>Enterobacterales</taxon>
        <taxon>Yersiniaceae</taxon>
        <taxon>Chimaeribacter</taxon>
    </lineage>
</organism>
<feature type="region of interest" description="Disordered" evidence="1">
    <location>
        <begin position="93"/>
        <end position="113"/>
    </location>
</feature>
<keyword evidence="3" id="KW-1185">Reference proteome</keyword>
<dbReference type="AlphaFoldDB" id="A0A2N5DTV1"/>
<protein>
    <submittedName>
        <fullName evidence="2">PAAR domain-containing protein</fullName>
    </submittedName>
</protein>